<name>A0ABP2CR25_9GAMM</name>
<evidence type="ECO:0000259" key="1">
    <source>
        <dbReference type="Pfam" id="PF05168"/>
    </source>
</evidence>
<accession>A0ABP2CR25</accession>
<protein>
    <recommendedName>
        <fullName evidence="1">HEPN domain-containing protein</fullName>
    </recommendedName>
</protein>
<dbReference type="SUPFAM" id="SSF81593">
    <property type="entry name" value="Nucleotidyltransferase substrate binding subunit/domain"/>
    <property type="match status" value="1"/>
</dbReference>
<proteinExistence type="predicted"/>
<dbReference type="InterPro" id="IPR007842">
    <property type="entry name" value="HEPN_dom"/>
</dbReference>
<gene>
    <name evidence="2" type="ORF">OS145_07581</name>
</gene>
<comment type="caution">
    <text evidence="2">The sequence shown here is derived from an EMBL/GenBank/DDBJ whole genome shotgun (WGS) entry which is preliminary data.</text>
</comment>
<reference evidence="2 3" key="1">
    <citation type="submission" date="2006-01" db="EMBL/GenBank/DDBJ databases">
        <authorList>
            <person name="Brettar I."/>
            <person name="Hofle M."/>
            <person name="Ferriera S."/>
            <person name="Johnson J."/>
            <person name="Kravitz S."/>
            <person name="Halpern A."/>
            <person name="Remington K."/>
            <person name="Beeson K."/>
            <person name="Tran B."/>
            <person name="Rogers Y.-H."/>
            <person name="Friedman R."/>
            <person name="Venter J.C."/>
        </authorList>
    </citation>
    <scope>NUCLEOTIDE SEQUENCE [LARGE SCALE GENOMIC DNA]</scope>
    <source>
        <strain evidence="2 3">OS145</strain>
    </source>
</reference>
<sequence length="147" mass="16679">MTEEQTFVAASNAMSFYAAAKRCSLKGMIPLGTPSVICGAFSVELSMKSLLYKNGVESKGHHLLKLMRKLSPEIQNEIRDGLGKKWPDFEEQLENCDKAFVDWRYAHETTQDLNINSNFLILLAEICCKIVMRELDINSNFELQNLT</sequence>
<feature type="domain" description="HEPN" evidence="1">
    <location>
        <begin position="42"/>
        <end position="110"/>
    </location>
</feature>
<keyword evidence="3" id="KW-1185">Reference proteome</keyword>
<evidence type="ECO:0000313" key="2">
    <source>
        <dbReference type="EMBL" id="EAQ32291.1"/>
    </source>
</evidence>
<evidence type="ECO:0000313" key="3">
    <source>
        <dbReference type="Proteomes" id="UP000016543"/>
    </source>
</evidence>
<dbReference type="Gene3D" id="1.20.120.330">
    <property type="entry name" value="Nucleotidyltransferases domain 2"/>
    <property type="match status" value="1"/>
</dbReference>
<organism evidence="2 3">
    <name type="scientific">Idiomarina baltica OS145</name>
    <dbReference type="NCBI Taxonomy" id="314276"/>
    <lineage>
        <taxon>Bacteria</taxon>
        <taxon>Pseudomonadati</taxon>
        <taxon>Pseudomonadota</taxon>
        <taxon>Gammaproteobacteria</taxon>
        <taxon>Alteromonadales</taxon>
        <taxon>Idiomarinaceae</taxon>
        <taxon>Idiomarina</taxon>
    </lineage>
</organism>
<dbReference type="RefSeq" id="WP_006954212.1">
    <property type="nucleotide sequence ID" value="NZ_CH672403.1"/>
</dbReference>
<dbReference type="Pfam" id="PF05168">
    <property type="entry name" value="HEPN"/>
    <property type="match status" value="1"/>
</dbReference>
<dbReference type="Proteomes" id="UP000016543">
    <property type="component" value="Unassembled WGS sequence"/>
</dbReference>
<dbReference type="EMBL" id="AAMX01000006">
    <property type="protein sequence ID" value="EAQ32291.1"/>
    <property type="molecule type" value="Genomic_DNA"/>
</dbReference>